<proteinExistence type="predicted"/>
<organism evidence="1 2">
    <name type="scientific">Capsicum annuum</name>
    <name type="common">Capsicum pepper</name>
    <dbReference type="NCBI Taxonomy" id="4072"/>
    <lineage>
        <taxon>Eukaryota</taxon>
        <taxon>Viridiplantae</taxon>
        <taxon>Streptophyta</taxon>
        <taxon>Embryophyta</taxon>
        <taxon>Tracheophyta</taxon>
        <taxon>Spermatophyta</taxon>
        <taxon>Magnoliopsida</taxon>
        <taxon>eudicotyledons</taxon>
        <taxon>Gunneridae</taxon>
        <taxon>Pentapetalae</taxon>
        <taxon>asterids</taxon>
        <taxon>lamiids</taxon>
        <taxon>Solanales</taxon>
        <taxon>Solanaceae</taxon>
        <taxon>Solanoideae</taxon>
        <taxon>Capsiceae</taxon>
        <taxon>Capsicum</taxon>
    </lineage>
</organism>
<dbReference type="InterPro" id="IPR001114">
    <property type="entry name" value="Adenylosuccinate_synthetase"/>
</dbReference>
<evidence type="ECO:0000313" key="1">
    <source>
        <dbReference type="EMBL" id="PHT65998.1"/>
    </source>
</evidence>
<comment type="caution">
    <text evidence="1">The sequence shown here is derived from an EMBL/GenBank/DDBJ whole genome shotgun (WGS) entry which is preliminary data.</text>
</comment>
<protein>
    <recommendedName>
        <fullName evidence="3">Methyltransferase</fullName>
    </recommendedName>
</protein>
<accession>A0A2G2Y8D3</accession>
<evidence type="ECO:0000313" key="2">
    <source>
        <dbReference type="Proteomes" id="UP000222542"/>
    </source>
</evidence>
<dbReference type="SUPFAM" id="SSF52540">
    <property type="entry name" value="P-loop containing nucleoside triphosphate hydrolases"/>
    <property type="match status" value="1"/>
</dbReference>
<dbReference type="AlphaFoldDB" id="A0A2G2Y8D3"/>
<dbReference type="EMBL" id="AYRZ02000012">
    <property type="protein sequence ID" value="PHT65998.1"/>
    <property type="molecule type" value="Genomic_DNA"/>
</dbReference>
<gene>
    <name evidence="1" type="ORF">T459_30423</name>
</gene>
<dbReference type="InterPro" id="IPR042111">
    <property type="entry name" value="Adenylosuccinate_synth_dom3"/>
</dbReference>
<dbReference type="Pfam" id="PF00709">
    <property type="entry name" value="Adenylsucc_synt"/>
    <property type="match status" value="1"/>
</dbReference>
<dbReference type="GO" id="GO:0004019">
    <property type="term" value="F:adenylosuccinate synthase activity"/>
    <property type="evidence" value="ECO:0007669"/>
    <property type="project" value="InterPro"/>
</dbReference>
<dbReference type="STRING" id="4072.A0A2G2Y8D3"/>
<keyword evidence="2" id="KW-1185">Reference proteome</keyword>
<evidence type="ECO:0008006" key="3">
    <source>
        <dbReference type="Google" id="ProtNLM"/>
    </source>
</evidence>
<dbReference type="GO" id="GO:0006164">
    <property type="term" value="P:purine nucleotide biosynthetic process"/>
    <property type="evidence" value="ECO:0007669"/>
    <property type="project" value="InterPro"/>
</dbReference>
<sequence>MGTNSRVSTDGKKDIVFSEKVKAYTIRVGYDPFPTEIMGKGGDLLRFVGQEFGTTTRVSPCKMASILKNSKQVLRPNGHILLRDYAVGDSA</sequence>
<dbReference type="InterPro" id="IPR027417">
    <property type="entry name" value="P-loop_NTPase"/>
</dbReference>
<reference evidence="1 2" key="1">
    <citation type="journal article" date="2014" name="Nat. Genet.">
        <title>Genome sequence of the hot pepper provides insights into the evolution of pungency in Capsicum species.</title>
        <authorList>
            <person name="Kim S."/>
            <person name="Park M."/>
            <person name="Yeom S.I."/>
            <person name="Kim Y.M."/>
            <person name="Lee J.M."/>
            <person name="Lee H.A."/>
            <person name="Seo E."/>
            <person name="Choi J."/>
            <person name="Cheong K."/>
            <person name="Kim K.T."/>
            <person name="Jung K."/>
            <person name="Lee G.W."/>
            <person name="Oh S.K."/>
            <person name="Bae C."/>
            <person name="Kim S.B."/>
            <person name="Lee H.Y."/>
            <person name="Kim S.Y."/>
            <person name="Kim M.S."/>
            <person name="Kang B.C."/>
            <person name="Jo Y.D."/>
            <person name="Yang H.B."/>
            <person name="Jeong H.J."/>
            <person name="Kang W.H."/>
            <person name="Kwon J.K."/>
            <person name="Shin C."/>
            <person name="Lim J.Y."/>
            <person name="Park J.H."/>
            <person name="Huh J.H."/>
            <person name="Kim J.S."/>
            <person name="Kim B.D."/>
            <person name="Cohen O."/>
            <person name="Paran I."/>
            <person name="Suh M.C."/>
            <person name="Lee S.B."/>
            <person name="Kim Y.K."/>
            <person name="Shin Y."/>
            <person name="Noh S.J."/>
            <person name="Park J."/>
            <person name="Seo Y.S."/>
            <person name="Kwon S.Y."/>
            <person name="Kim H.A."/>
            <person name="Park J.M."/>
            <person name="Kim H.J."/>
            <person name="Choi S.B."/>
            <person name="Bosland P.W."/>
            <person name="Reeves G."/>
            <person name="Jo S.H."/>
            <person name="Lee B.W."/>
            <person name="Cho H.T."/>
            <person name="Choi H.S."/>
            <person name="Lee M.S."/>
            <person name="Yu Y."/>
            <person name="Do Choi Y."/>
            <person name="Park B.S."/>
            <person name="van Deynze A."/>
            <person name="Ashrafi H."/>
            <person name="Hill T."/>
            <person name="Kim W.T."/>
            <person name="Pai H.S."/>
            <person name="Ahn H.K."/>
            <person name="Yeam I."/>
            <person name="Giovannoni J.J."/>
            <person name="Rose J.K."/>
            <person name="Sorensen I."/>
            <person name="Lee S.J."/>
            <person name="Kim R.W."/>
            <person name="Choi I.Y."/>
            <person name="Choi B.S."/>
            <person name="Lim J.S."/>
            <person name="Lee Y.H."/>
            <person name="Choi D."/>
        </authorList>
    </citation>
    <scope>NUCLEOTIDE SEQUENCE [LARGE SCALE GENOMIC DNA]</scope>
    <source>
        <strain evidence="2">cv. CM334</strain>
    </source>
</reference>
<reference evidence="1 2" key="2">
    <citation type="journal article" date="2017" name="Genome Biol.">
        <title>New reference genome sequences of hot pepper reveal the massive evolution of plant disease-resistance genes by retroduplication.</title>
        <authorList>
            <person name="Kim S."/>
            <person name="Park J."/>
            <person name="Yeom S.I."/>
            <person name="Kim Y.M."/>
            <person name="Seo E."/>
            <person name="Kim K.T."/>
            <person name="Kim M.S."/>
            <person name="Lee J.M."/>
            <person name="Cheong K."/>
            <person name="Shin H.S."/>
            <person name="Kim S.B."/>
            <person name="Han K."/>
            <person name="Lee J."/>
            <person name="Park M."/>
            <person name="Lee H.A."/>
            <person name="Lee H.Y."/>
            <person name="Lee Y."/>
            <person name="Oh S."/>
            <person name="Lee J.H."/>
            <person name="Choi E."/>
            <person name="Choi E."/>
            <person name="Lee S.E."/>
            <person name="Jeon J."/>
            <person name="Kim H."/>
            <person name="Choi G."/>
            <person name="Song H."/>
            <person name="Lee J."/>
            <person name="Lee S.C."/>
            <person name="Kwon J.K."/>
            <person name="Lee H.Y."/>
            <person name="Koo N."/>
            <person name="Hong Y."/>
            <person name="Kim R.W."/>
            <person name="Kang W.H."/>
            <person name="Huh J.H."/>
            <person name="Kang B.C."/>
            <person name="Yang T.J."/>
            <person name="Lee Y.H."/>
            <person name="Bennetzen J.L."/>
            <person name="Choi D."/>
        </authorList>
    </citation>
    <scope>NUCLEOTIDE SEQUENCE [LARGE SCALE GENOMIC DNA]</scope>
    <source>
        <strain evidence="2">cv. CM334</strain>
    </source>
</reference>
<dbReference type="Proteomes" id="UP000222542">
    <property type="component" value="Unassembled WGS sequence"/>
</dbReference>
<dbReference type="Gene3D" id="3.90.170.10">
    <property type="entry name" value="Adenylosuccinate Synthetase, subunit A, domain 3"/>
    <property type="match status" value="1"/>
</dbReference>
<name>A0A2G2Y8D3_CAPAN</name>
<dbReference type="Gramene" id="PHT65998">
    <property type="protein sequence ID" value="PHT65998"/>
    <property type="gene ID" value="T459_30423"/>
</dbReference>
<dbReference type="GO" id="GO:0000166">
    <property type="term" value="F:nucleotide binding"/>
    <property type="evidence" value="ECO:0007669"/>
    <property type="project" value="InterPro"/>
</dbReference>